<dbReference type="EMBL" id="CAEZZV010000030">
    <property type="protein sequence ID" value="CAB4772929.1"/>
    <property type="molecule type" value="Genomic_DNA"/>
</dbReference>
<accession>A0A6J6VNE5</accession>
<proteinExistence type="predicted"/>
<dbReference type="AlphaFoldDB" id="A0A6J6VNE5"/>
<name>A0A6J6VNE5_9ZZZZ</name>
<sequence length="170" mass="18429">MARPTFRSPAGRAIRPVAAGIGFFGLFGLTLWGIASVLGGEQTLTTTFIPDRLPVGNVEYWAESVDTNGPVLFAGLGTTSGERTIVLDHNGTDPQRGWLVYYAYPADRDVSCPIEQIKGTDTFTDCDGRTISIEELAPPTNGEYPIIEDRQALFIDLGERTNDPTTTTTD</sequence>
<gene>
    <name evidence="1" type="ORF">UFOPK2921_00364</name>
</gene>
<protein>
    <submittedName>
        <fullName evidence="1">Unannotated protein</fullName>
    </submittedName>
</protein>
<evidence type="ECO:0000313" key="1">
    <source>
        <dbReference type="EMBL" id="CAB4772929.1"/>
    </source>
</evidence>
<reference evidence="1" key="1">
    <citation type="submission" date="2020-05" db="EMBL/GenBank/DDBJ databases">
        <authorList>
            <person name="Chiriac C."/>
            <person name="Salcher M."/>
            <person name="Ghai R."/>
            <person name="Kavagutti S V."/>
        </authorList>
    </citation>
    <scope>NUCLEOTIDE SEQUENCE</scope>
</reference>
<organism evidence="1">
    <name type="scientific">freshwater metagenome</name>
    <dbReference type="NCBI Taxonomy" id="449393"/>
    <lineage>
        <taxon>unclassified sequences</taxon>
        <taxon>metagenomes</taxon>
        <taxon>ecological metagenomes</taxon>
    </lineage>
</organism>